<dbReference type="GO" id="GO:0016192">
    <property type="term" value="P:vesicle-mediated transport"/>
    <property type="evidence" value="ECO:0007669"/>
    <property type="project" value="UniProtKB-ARBA"/>
</dbReference>
<organism evidence="12 13">
    <name type="scientific">Pomacea canaliculata</name>
    <name type="common">Golden apple snail</name>
    <dbReference type="NCBI Taxonomy" id="400727"/>
    <lineage>
        <taxon>Eukaryota</taxon>
        <taxon>Metazoa</taxon>
        <taxon>Spiralia</taxon>
        <taxon>Lophotrochozoa</taxon>
        <taxon>Mollusca</taxon>
        <taxon>Gastropoda</taxon>
        <taxon>Caenogastropoda</taxon>
        <taxon>Architaenioglossa</taxon>
        <taxon>Ampullarioidea</taxon>
        <taxon>Ampullariidae</taxon>
        <taxon>Pomacea</taxon>
    </lineage>
</organism>
<keyword evidence="5" id="KW-0677">Repeat</keyword>
<comment type="subcellular location">
    <subcellularLocation>
        <location evidence="2">Endomembrane system</location>
    </subcellularLocation>
    <subcellularLocation>
        <location evidence="1">Membrane</location>
        <topology evidence="1">Single-pass membrane protein</topology>
    </subcellularLocation>
</comment>
<dbReference type="Proteomes" id="UP000245119">
    <property type="component" value="Linkage Group LG5"/>
</dbReference>
<dbReference type="InterPro" id="IPR036055">
    <property type="entry name" value="LDL_receptor-like_sf"/>
</dbReference>
<feature type="chain" id="PRO_5015699663" description="EGF-like domain-containing protein" evidence="11">
    <location>
        <begin position="18"/>
        <end position="200"/>
    </location>
</feature>
<dbReference type="InterPro" id="IPR023415">
    <property type="entry name" value="LDLR_class-A_CS"/>
</dbReference>
<evidence type="ECO:0000256" key="9">
    <source>
        <dbReference type="ARBA" id="ARBA00023180"/>
    </source>
</evidence>
<dbReference type="OrthoDB" id="6162345at2759"/>
<sequence length="200" mass="21970">MLKFIVALVVALAVTEAVKLHPSKIKFARKQALTKRQAGTTCAENQFMCESGECILAEWACDTQADCSDGSDEKDCQCMCRGEHKFQCSNGKCVPTSFICDAFDDCGDGSDEVDCQSCPREGYVLCAGSTKCVHETWFCDGWAHCPGGYDEANCEPKRCNETTEFTCDNGECIPLIFRCDHGHDCDDASDEALCRTYPVT</sequence>
<feature type="disulfide bond" evidence="10">
    <location>
        <begin position="179"/>
        <end position="194"/>
    </location>
</feature>
<evidence type="ECO:0000313" key="12">
    <source>
        <dbReference type="EMBL" id="PVD30335.1"/>
    </source>
</evidence>
<dbReference type="PROSITE" id="PS01209">
    <property type="entry name" value="LDLRA_1"/>
    <property type="match status" value="1"/>
</dbReference>
<gene>
    <name evidence="12" type="ORF">C0Q70_09599</name>
</gene>
<dbReference type="PANTHER" id="PTHR24270">
    <property type="entry name" value="LOW-DENSITY LIPOPROTEIN RECEPTOR-RELATED"/>
    <property type="match status" value="1"/>
</dbReference>
<keyword evidence="9" id="KW-0325">Glycoprotein</keyword>
<dbReference type="AlphaFoldDB" id="A0A2T7PA81"/>
<dbReference type="PANTHER" id="PTHR24270:SF62">
    <property type="entry name" value="LOW-DENSITY LIPOPROTEIN RECEPTOR-RELATED PROTEIN 2"/>
    <property type="match status" value="1"/>
</dbReference>
<feature type="disulfide bond" evidence="10">
    <location>
        <begin position="139"/>
        <end position="154"/>
    </location>
</feature>
<evidence type="ECO:0000256" key="8">
    <source>
        <dbReference type="ARBA" id="ARBA00023157"/>
    </source>
</evidence>
<comment type="caution">
    <text evidence="10">Lacks conserved residue(s) required for the propagation of feature annotation.</text>
</comment>
<name>A0A2T7PA81_POMCA</name>
<dbReference type="CDD" id="cd00112">
    <property type="entry name" value="LDLa"/>
    <property type="match status" value="3"/>
</dbReference>
<feature type="disulfide bond" evidence="10">
    <location>
        <begin position="100"/>
        <end position="115"/>
    </location>
</feature>
<evidence type="ECO:0000313" key="13">
    <source>
        <dbReference type="Proteomes" id="UP000245119"/>
    </source>
</evidence>
<keyword evidence="7" id="KW-0472">Membrane</keyword>
<dbReference type="GO" id="GO:0005886">
    <property type="term" value="C:plasma membrane"/>
    <property type="evidence" value="ECO:0007669"/>
    <property type="project" value="TreeGrafter"/>
</dbReference>
<dbReference type="InterPro" id="IPR050685">
    <property type="entry name" value="LDLR"/>
</dbReference>
<evidence type="ECO:0000256" key="6">
    <source>
        <dbReference type="ARBA" id="ARBA00022989"/>
    </source>
</evidence>
<feature type="disulfide bond" evidence="10">
    <location>
        <begin position="167"/>
        <end position="185"/>
    </location>
</feature>
<evidence type="ECO:0000256" key="1">
    <source>
        <dbReference type="ARBA" id="ARBA00004167"/>
    </source>
</evidence>
<evidence type="ECO:0000256" key="11">
    <source>
        <dbReference type="SAM" id="SignalP"/>
    </source>
</evidence>
<keyword evidence="4 11" id="KW-0732">Signal</keyword>
<dbReference type="PROSITE" id="PS50068">
    <property type="entry name" value="LDLRA_2"/>
    <property type="match status" value="4"/>
</dbReference>
<dbReference type="STRING" id="400727.A0A2T7PA81"/>
<evidence type="ECO:0000256" key="7">
    <source>
        <dbReference type="ARBA" id="ARBA00023136"/>
    </source>
</evidence>
<dbReference type="InterPro" id="IPR002172">
    <property type="entry name" value="LDrepeatLR_classA_rpt"/>
</dbReference>
<evidence type="ECO:0000256" key="4">
    <source>
        <dbReference type="ARBA" id="ARBA00022729"/>
    </source>
</evidence>
<evidence type="ECO:0000256" key="5">
    <source>
        <dbReference type="ARBA" id="ARBA00022737"/>
    </source>
</evidence>
<dbReference type="SUPFAM" id="SSF57424">
    <property type="entry name" value="LDL receptor-like module"/>
    <property type="match status" value="4"/>
</dbReference>
<evidence type="ECO:0000256" key="10">
    <source>
        <dbReference type="PROSITE-ProRule" id="PRU00124"/>
    </source>
</evidence>
<accession>A0A2T7PA81</accession>
<feature type="disulfide bond" evidence="10">
    <location>
        <begin position="49"/>
        <end position="67"/>
    </location>
</feature>
<protein>
    <recommendedName>
        <fullName evidence="14">EGF-like domain-containing protein</fullName>
    </recommendedName>
</protein>
<reference evidence="12 13" key="1">
    <citation type="submission" date="2018-04" db="EMBL/GenBank/DDBJ databases">
        <title>The genome of golden apple snail Pomacea canaliculata provides insight into stress tolerance and invasive adaptation.</title>
        <authorList>
            <person name="Liu C."/>
            <person name="Liu B."/>
            <person name="Ren Y."/>
            <person name="Zhang Y."/>
            <person name="Wang H."/>
            <person name="Li S."/>
            <person name="Jiang F."/>
            <person name="Yin L."/>
            <person name="Zhang G."/>
            <person name="Qian W."/>
            <person name="Fan W."/>
        </authorList>
    </citation>
    <scope>NUCLEOTIDE SEQUENCE [LARGE SCALE GENOMIC DNA]</scope>
    <source>
        <strain evidence="12">SZHN2017</strain>
        <tissue evidence="12">Muscle</tissue>
    </source>
</reference>
<keyword evidence="13" id="KW-1185">Reference proteome</keyword>
<evidence type="ECO:0008006" key="14">
    <source>
        <dbReference type="Google" id="ProtNLM"/>
    </source>
</evidence>
<feature type="disulfide bond" evidence="10">
    <location>
        <begin position="42"/>
        <end position="54"/>
    </location>
</feature>
<dbReference type="SMART" id="SM00192">
    <property type="entry name" value="LDLa"/>
    <property type="match status" value="4"/>
</dbReference>
<keyword evidence="8 10" id="KW-1015">Disulfide bond</keyword>
<feature type="disulfide bond" evidence="10">
    <location>
        <begin position="61"/>
        <end position="76"/>
    </location>
</feature>
<dbReference type="PRINTS" id="PR00261">
    <property type="entry name" value="LDLRECEPTOR"/>
</dbReference>
<evidence type="ECO:0000256" key="2">
    <source>
        <dbReference type="ARBA" id="ARBA00004308"/>
    </source>
</evidence>
<proteinExistence type="predicted"/>
<keyword evidence="6" id="KW-1133">Transmembrane helix</keyword>
<dbReference type="FunFam" id="4.10.400.10:FF:000034">
    <property type="entry name" value="Low-density lipoprotein receptor-related protein 2"/>
    <property type="match status" value="1"/>
</dbReference>
<evidence type="ECO:0000256" key="3">
    <source>
        <dbReference type="ARBA" id="ARBA00022692"/>
    </source>
</evidence>
<dbReference type="Gene3D" id="4.10.400.10">
    <property type="entry name" value="Low-density Lipoprotein Receptor"/>
    <property type="match status" value="4"/>
</dbReference>
<keyword evidence="3" id="KW-0812">Transmembrane</keyword>
<dbReference type="Pfam" id="PF00057">
    <property type="entry name" value="Ldl_recept_a"/>
    <property type="match status" value="4"/>
</dbReference>
<feature type="disulfide bond" evidence="10">
    <location>
        <begin position="88"/>
        <end position="106"/>
    </location>
</feature>
<comment type="caution">
    <text evidence="12">The sequence shown here is derived from an EMBL/GenBank/DDBJ whole genome shotgun (WGS) entry which is preliminary data.</text>
</comment>
<dbReference type="EMBL" id="PZQS01000005">
    <property type="protein sequence ID" value="PVD30335.1"/>
    <property type="molecule type" value="Genomic_DNA"/>
</dbReference>
<dbReference type="GO" id="GO:0012505">
    <property type="term" value="C:endomembrane system"/>
    <property type="evidence" value="ECO:0007669"/>
    <property type="project" value="UniProtKB-SubCell"/>
</dbReference>
<feature type="signal peptide" evidence="11">
    <location>
        <begin position="1"/>
        <end position="17"/>
    </location>
</feature>